<protein>
    <recommendedName>
        <fullName evidence="1">Microbial-type PARG catalytic domain-containing protein</fullName>
    </recommendedName>
</protein>
<dbReference type="PANTHER" id="PTHR35596">
    <property type="entry name" value="DUF2263 DOMAIN-CONTAINING PROTEIN"/>
    <property type="match status" value="1"/>
</dbReference>
<dbReference type="SUPFAM" id="SSF52949">
    <property type="entry name" value="Macro domain-like"/>
    <property type="match status" value="1"/>
</dbReference>
<gene>
    <name evidence="2" type="ORF">C9374_004914</name>
</gene>
<dbReference type="Pfam" id="PF10021">
    <property type="entry name" value="PARG_cat_microb"/>
    <property type="match status" value="1"/>
</dbReference>
<evidence type="ECO:0000313" key="2">
    <source>
        <dbReference type="EMBL" id="KAG2382947.1"/>
    </source>
</evidence>
<keyword evidence="3" id="KW-1185">Reference proteome</keyword>
<dbReference type="Proteomes" id="UP000816034">
    <property type="component" value="Unassembled WGS sequence"/>
</dbReference>
<proteinExistence type="predicted"/>
<dbReference type="InterPro" id="IPR019261">
    <property type="entry name" value="PARG_cat_microbial"/>
</dbReference>
<sequence>MISKFPTPDKFYQSMDMTALCNHSKYSFDAATWLKYFDLYKIKKKENLKLLRQYIQSETLNSFRNLQFTPQPHGSEDFEKSVSISRSSLEQSCKLTKFYSNPSASTCILESLNSPKPFKTNISIMIGDCLEAALIYSMGGINKDSEHNVQTKKVAVLNMASAKRPGGGYKTGSGAQEENLFRRTSLAFSLEDVDHWDTDRKWKYPLPELGGVYVPNVSVIRGSELKGYPFLTKLYHVDVICVAAYAKPQLDQSRQKLHESLIENVKNKMRLMFAMAIENGVTTVILSAWGCGAYENPPSHIASLFNSVIKEYDGAFEDIVFAIYNDHNAKSTDGNIVPFERVFNIKGTEIVWD</sequence>
<dbReference type="InterPro" id="IPR043472">
    <property type="entry name" value="Macro_dom-like"/>
</dbReference>
<evidence type="ECO:0000259" key="1">
    <source>
        <dbReference type="Pfam" id="PF10021"/>
    </source>
</evidence>
<dbReference type="RefSeq" id="XP_044548626.1">
    <property type="nucleotide sequence ID" value="XM_044694606.1"/>
</dbReference>
<dbReference type="AlphaFoldDB" id="A0AA88GR21"/>
<dbReference type="GeneID" id="68097369"/>
<comment type="caution">
    <text evidence="2">The sequence shown here is derived from an EMBL/GenBank/DDBJ whole genome shotgun (WGS) entry which is preliminary data.</text>
</comment>
<organism evidence="2 3">
    <name type="scientific">Naegleria lovaniensis</name>
    <name type="common">Amoeba</name>
    <dbReference type="NCBI Taxonomy" id="51637"/>
    <lineage>
        <taxon>Eukaryota</taxon>
        <taxon>Discoba</taxon>
        <taxon>Heterolobosea</taxon>
        <taxon>Tetramitia</taxon>
        <taxon>Eutetramitia</taxon>
        <taxon>Vahlkampfiidae</taxon>
        <taxon>Naegleria</taxon>
    </lineage>
</organism>
<dbReference type="PANTHER" id="PTHR35596:SF1">
    <property type="entry name" value="MICROBIAL-TYPE PARG CATALYTIC DOMAIN-CONTAINING PROTEIN"/>
    <property type="match status" value="1"/>
</dbReference>
<dbReference type="Gene3D" id="3.40.220.10">
    <property type="entry name" value="Leucine Aminopeptidase, subunit E, domain 1"/>
    <property type="match status" value="1"/>
</dbReference>
<dbReference type="EMBL" id="PYSW02000022">
    <property type="protein sequence ID" value="KAG2382947.1"/>
    <property type="molecule type" value="Genomic_DNA"/>
</dbReference>
<dbReference type="NCBIfam" id="TIGR02452">
    <property type="entry name" value="TIGR02452 family protein"/>
    <property type="match status" value="1"/>
</dbReference>
<name>A0AA88GR21_NAELO</name>
<feature type="domain" description="Microbial-type PARG catalytic" evidence="1">
    <location>
        <begin position="79"/>
        <end position="221"/>
    </location>
</feature>
<reference evidence="2 3" key="1">
    <citation type="journal article" date="2018" name="BMC Genomics">
        <title>The genome of Naegleria lovaniensis, the basis for a comparative approach to unravel pathogenicity factors of the human pathogenic amoeba N. fowleri.</title>
        <authorList>
            <person name="Liechti N."/>
            <person name="Schurch N."/>
            <person name="Bruggmann R."/>
            <person name="Wittwer M."/>
        </authorList>
    </citation>
    <scope>NUCLEOTIDE SEQUENCE [LARGE SCALE GENOMIC DNA]</scope>
    <source>
        <strain evidence="2 3">ATCC 30569</strain>
    </source>
</reference>
<accession>A0AA88GR21</accession>
<evidence type="ECO:0000313" key="3">
    <source>
        <dbReference type="Proteomes" id="UP000816034"/>
    </source>
</evidence>
<dbReference type="InterPro" id="IPR012664">
    <property type="entry name" value="CHP02452"/>
</dbReference>